<accession>A0ABW0NE76</accession>
<reference evidence="3" key="1">
    <citation type="journal article" date="2019" name="Int. J. Syst. Evol. Microbiol.">
        <title>The Global Catalogue of Microorganisms (GCM) 10K type strain sequencing project: providing services to taxonomists for standard genome sequencing and annotation.</title>
        <authorList>
            <consortium name="The Broad Institute Genomics Platform"/>
            <consortium name="The Broad Institute Genome Sequencing Center for Infectious Disease"/>
            <person name="Wu L."/>
            <person name="Ma J."/>
        </authorList>
    </citation>
    <scope>NUCLEOTIDE SEQUENCE [LARGE SCALE GENOMIC DNA]</scope>
    <source>
        <strain evidence="3">CCUG 57401</strain>
    </source>
</reference>
<evidence type="ECO:0000256" key="1">
    <source>
        <dbReference type="SAM" id="Phobius"/>
    </source>
</evidence>
<keyword evidence="3" id="KW-1185">Reference proteome</keyword>
<sequence length="163" mass="19070">MSTVVYFSLWLVAALVAIALVSATIARSLRLREVRRLKAVELLDALDRYSEWVAGQRRATFFQGEGEDAETPLEEARHIKQGWFPELAGDMVEILIVHNRLVDFLWNQQLLRFRDPEKWMESDHDSRFLELWRQHRYALGGVQLKLRALAHVPHSERDEHQLA</sequence>
<evidence type="ECO:0000313" key="2">
    <source>
        <dbReference type="EMBL" id="MFC5498236.1"/>
    </source>
</evidence>
<evidence type="ECO:0008006" key="4">
    <source>
        <dbReference type="Google" id="ProtNLM"/>
    </source>
</evidence>
<dbReference type="EMBL" id="JBHSMF010000006">
    <property type="protein sequence ID" value="MFC5498236.1"/>
    <property type="molecule type" value="Genomic_DNA"/>
</dbReference>
<name>A0ABW0NE76_9BURK</name>
<organism evidence="2 3">
    <name type="scientific">Caenimonas terrae</name>
    <dbReference type="NCBI Taxonomy" id="696074"/>
    <lineage>
        <taxon>Bacteria</taxon>
        <taxon>Pseudomonadati</taxon>
        <taxon>Pseudomonadota</taxon>
        <taxon>Betaproteobacteria</taxon>
        <taxon>Burkholderiales</taxon>
        <taxon>Comamonadaceae</taxon>
        <taxon>Caenimonas</taxon>
    </lineage>
</organism>
<keyword evidence="1" id="KW-1133">Transmembrane helix</keyword>
<evidence type="ECO:0000313" key="3">
    <source>
        <dbReference type="Proteomes" id="UP001596037"/>
    </source>
</evidence>
<protein>
    <recommendedName>
        <fullName evidence="4">DUF4760 domain-containing protein</fullName>
    </recommendedName>
</protein>
<dbReference type="RefSeq" id="WP_376850295.1">
    <property type="nucleotide sequence ID" value="NZ_JBHSMF010000006.1"/>
</dbReference>
<keyword evidence="1" id="KW-0472">Membrane</keyword>
<proteinExistence type="predicted"/>
<gene>
    <name evidence="2" type="ORF">ACFPOE_11890</name>
</gene>
<feature type="transmembrane region" description="Helical" evidence="1">
    <location>
        <begin position="6"/>
        <end position="26"/>
    </location>
</feature>
<keyword evidence="1" id="KW-0812">Transmembrane</keyword>
<comment type="caution">
    <text evidence="2">The sequence shown here is derived from an EMBL/GenBank/DDBJ whole genome shotgun (WGS) entry which is preliminary data.</text>
</comment>
<dbReference type="Proteomes" id="UP001596037">
    <property type="component" value="Unassembled WGS sequence"/>
</dbReference>